<dbReference type="GO" id="GO:0005524">
    <property type="term" value="F:ATP binding"/>
    <property type="evidence" value="ECO:0007669"/>
    <property type="project" value="UniProtKB-KW"/>
</dbReference>
<dbReference type="InterPro" id="IPR013641">
    <property type="entry name" value="KTI12/PSTK"/>
</dbReference>
<reference evidence="5" key="1">
    <citation type="submission" date="2023-06" db="EMBL/GenBank/DDBJ databases">
        <title>Survivors Of The Sea: Transcriptome response of Skeletonema marinoi to long-term dormancy.</title>
        <authorList>
            <person name="Pinder M.I.M."/>
            <person name="Kourtchenko O."/>
            <person name="Robertson E.K."/>
            <person name="Larsson T."/>
            <person name="Maumus F."/>
            <person name="Osuna-Cruz C.M."/>
            <person name="Vancaester E."/>
            <person name="Stenow R."/>
            <person name="Vandepoele K."/>
            <person name="Ploug H."/>
            <person name="Bruchert V."/>
            <person name="Godhe A."/>
            <person name="Topel M."/>
        </authorList>
    </citation>
    <scope>NUCLEOTIDE SEQUENCE</scope>
    <source>
        <strain evidence="5">R05AC</strain>
    </source>
</reference>
<feature type="compositionally biased region" description="Basic and acidic residues" evidence="4">
    <location>
        <begin position="160"/>
        <end position="169"/>
    </location>
</feature>
<dbReference type="AlphaFoldDB" id="A0AAD8Y3F9"/>
<dbReference type="SUPFAM" id="SSF52540">
    <property type="entry name" value="P-loop containing nucleoside triphosphate hydrolases"/>
    <property type="match status" value="1"/>
</dbReference>
<protein>
    <submittedName>
        <fullName evidence="5">Chromatin associated protein KTI12</fullName>
    </submittedName>
</protein>
<sequence>MPSIVLAGHPCVGKTTFAHLLAKRALSRSTISNVVHISESTACPDQTKAECYSNSHMEKTTRAALKSEFDRAVVSSAANEEGSTTLVILDSLNYIKGYRYELFCISKAAGERHGVVWVMGSSSDEQFNSASTESSSDVLAKKRNQERKVMMQKQFGQQDDNEKKSKSENDLDGYYEDDETMNQLVLRFEPPDSKNRWENPLFKVDVTSVSPWDRNGTLEVSASCDQTTNAMKTMEINDASKPNDAAAEEKVPPQPAKKKMGSGFKRNKKKLPTGGKTVTSTAPDNVKQPSSVEPAGRQSVPSSMAKRNLAAASALDDSAASSTSVATKENQTMEQVIDGILDSFFSQRALTEGMSTLHQFSAESNALNQVDNITHRMNSEILKAQKAASVSAGVGGKIFVALTPNGDRRPINLSRPLYMNELRNFRRQFLKWIAAHPLADGTKEDRIADVYISYVESQI</sequence>
<dbReference type="EMBL" id="JATAAI010000021">
    <property type="protein sequence ID" value="KAK1738400.1"/>
    <property type="molecule type" value="Genomic_DNA"/>
</dbReference>
<comment type="caution">
    <text evidence="5">The sequence shown here is derived from an EMBL/GenBank/DDBJ whole genome shotgun (WGS) entry which is preliminary data.</text>
</comment>
<keyword evidence="1" id="KW-0547">Nucleotide-binding</keyword>
<evidence type="ECO:0000256" key="4">
    <source>
        <dbReference type="SAM" id="MobiDB-lite"/>
    </source>
</evidence>
<evidence type="ECO:0000256" key="2">
    <source>
        <dbReference type="ARBA" id="ARBA00022840"/>
    </source>
</evidence>
<proteinExistence type="inferred from homology"/>
<feature type="compositionally biased region" description="Low complexity" evidence="4">
    <location>
        <begin position="309"/>
        <end position="327"/>
    </location>
</feature>
<keyword evidence="6" id="KW-1185">Reference proteome</keyword>
<dbReference type="Proteomes" id="UP001224775">
    <property type="component" value="Unassembled WGS sequence"/>
</dbReference>
<dbReference type="Gene3D" id="3.40.50.300">
    <property type="entry name" value="P-loop containing nucleotide triphosphate hydrolases"/>
    <property type="match status" value="1"/>
</dbReference>
<feature type="compositionally biased region" description="Basic residues" evidence="4">
    <location>
        <begin position="256"/>
        <end position="271"/>
    </location>
</feature>
<feature type="region of interest" description="Disordered" evidence="4">
    <location>
        <begin position="238"/>
        <end position="328"/>
    </location>
</feature>
<evidence type="ECO:0000256" key="3">
    <source>
        <dbReference type="ARBA" id="ARBA00025768"/>
    </source>
</evidence>
<dbReference type="Pfam" id="PF08433">
    <property type="entry name" value="KTI12"/>
    <property type="match status" value="2"/>
</dbReference>
<evidence type="ECO:0000256" key="1">
    <source>
        <dbReference type="ARBA" id="ARBA00022741"/>
    </source>
</evidence>
<feature type="compositionally biased region" description="Polar residues" evidence="4">
    <location>
        <begin position="276"/>
        <end position="291"/>
    </location>
</feature>
<keyword evidence="2" id="KW-0067">ATP-binding</keyword>
<feature type="region of interest" description="Disordered" evidence="4">
    <location>
        <begin position="148"/>
        <end position="174"/>
    </location>
</feature>
<evidence type="ECO:0000313" key="6">
    <source>
        <dbReference type="Proteomes" id="UP001224775"/>
    </source>
</evidence>
<name>A0AAD8Y3F9_9STRA</name>
<organism evidence="5 6">
    <name type="scientific">Skeletonema marinoi</name>
    <dbReference type="NCBI Taxonomy" id="267567"/>
    <lineage>
        <taxon>Eukaryota</taxon>
        <taxon>Sar</taxon>
        <taxon>Stramenopiles</taxon>
        <taxon>Ochrophyta</taxon>
        <taxon>Bacillariophyta</taxon>
        <taxon>Coscinodiscophyceae</taxon>
        <taxon>Thalassiosirophycidae</taxon>
        <taxon>Thalassiosirales</taxon>
        <taxon>Skeletonemataceae</taxon>
        <taxon>Skeletonema</taxon>
        <taxon>Skeletonema marinoi-dohrnii complex</taxon>
    </lineage>
</organism>
<comment type="similarity">
    <text evidence="3">Belongs to the KTI12 family.</text>
</comment>
<dbReference type="PANTHER" id="PTHR12435">
    <property type="match status" value="1"/>
</dbReference>
<dbReference type="InterPro" id="IPR027417">
    <property type="entry name" value="P-loop_NTPase"/>
</dbReference>
<accession>A0AAD8Y3F9</accession>
<evidence type="ECO:0000313" key="5">
    <source>
        <dbReference type="EMBL" id="KAK1738400.1"/>
    </source>
</evidence>
<gene>
    <name evidence="5" type="ORF">QTG54_011069</name>
</gene>